<protein>
    <submittedName>
        <fullName evidence="1">OSJNBb0039F02.7 protein</fullName>
    </submittedName>
</protein>
<reference evidence="2" key="2">
    <citation type="journal article" date="2008" name="Nucleic Acids Res.">
        <title>The rice annotation project database (RAP-DB): 2008 update.</title>
        <authorList>
            <consortium name="The rice annotation project (RAP)"/>
        </authorList>
    </citation>
    <scope>GENOME REANNOTATION</scope>
    <source>
        <strain evidence="2">cv. Nipponbare</strain>
    </source>
</reference>
<name>Q7X627_ORYSJ</name>
<reference evidence="2" key="1">
    <citation type="journal article" date="2005" name="Nature">
        <title>The map-based sequence of the rice genome.</title>
        <authorList>
            <consortium name="International rice genome sequencing project (IRGSP)"/>
            <person name="Matsumoto T."/>
            <person name="Wu J."/>
            <person name="Kanamori H."/>
            <person name="Katayose Y."/>
            <person name="Fujisawa M."/>
            <person name="Namiki N."/>
            <person name="Mizuno H."/>
            <person name="Yamamoto K."/>
            <person name="Antonio B.A."/>
            <person name="Baba T."/>
            <person name="Sakata K."/>
            <person name="Nagamura Y."/>
            <person name="Aoki H."/>
            <person name="Arikawa K."/>
            <person name="Arita K."/>
            <person name="Bito T."/>
            <person name="Chiden Y."/>
            <person name="Fujitsuka N."/>
            <person name="Fukunaka R."/>
            <person name="Hamada M."/>
            <person name="Harada C."/>
            <person name="Hayashi A."/>
            <person name="Hijishita S."/>
            <person name="Honda M."/>
            <person name="Hosokawa S."/>
            <person name="Ichikawa Y."/>
            <person name="Idonuma A."/>
            <person name="Iijima M."/>
            <person name="Ikeda M."/>
            <person name="Ikeno M."/>
            <person name="Ito K."/>
            <person name="Ito S."/>
            <person name="Ito T."/>
            <person name="Ito Y."/>
            <person name="Ito Y."/>
            <person name="Iwabuchi A."/>
            <person name="Kamiya K."/>
            <person name="Karasawa W."/>
            <person name="Kurita K."/>
            <person name="Katagiri S."/>
            <person name="Kikuta A."/>
            <person name="Kobayashi H."/>
            <person name="Kobayashi N."/>
            <person name="Machita K."/>
            <person name="Maehara T."/>
            <person name="Masukawa M."/>
            <person name="Mizubayashi T."/>
            <person name="Mukai Y."/>
            <person name="Nagasaki H."/>
            <person name="Nagata Y."/>
            <person name="Naito S."/>
            <person name="Nakashima M."/>
            <person name="Nakama Y."/>
            <person name="Nakamichi Y."/>
            <person name="Nakamura M."/>
            <person name="Meguro A."/>
            <person name="Negishi M."/>
            <person name="Ohta I."/>
            <person name="Ohta T."/>
            <person name="Okamoto M."/>
            <person name="Ono N."/>
            <person name="Saji S."/>
            <person name="Sakaguchi M."/>
            <person name="Sakai K."/>
            <person name="Shibata M."/>
            <person name="Shimokawa T."/>
            <person name="Song J."/>
            <person name="Takazaki Y."/>
            <person name="Terasawa K."/>
            <person name="Tsugane M."/>
            <person name="Tsuji K."/>
            <person name="Ueda S."/>
            <person name="Waki K."/>
            <person name="Yamagata H."/>
            <person name="Yamamoto M."/>
            <person name="Yamamoto S."/>
            <person name="Yamane H."/>
            <person name="Yoshiki S."/>
            <person name="Yoshihara R."/>
            <person name="Yukawa K."/>
            <person name="Zhong H."/>
            <person name="Yano M."/>
            <person name="Yuan Q."/>
            <person name="Ouyang S."/>
            <person name="Liu J."/>
            <person name="Jones K.M."/>
            <person name="Gansberger K."/>
            <person name="Moffat K."/>
            <person name="Hill J."/>
            <person name="Bera J."/>
            <person name="Fadrosh D."/>
            <person name="Jin S."/>
            <person name="Johri S."/>
            <person name="Kim M."/>
            <person name="Overton L."/>
            <person name="Reardon M."/>
            <person name="Tsitrin T."/>
            <person name="Vuong H."/>
            <person name="Weaver B."/>
            <person name="Ciecko A."/>
            <person name="Tallon L."/>
            <person name="Jackson J."/>
            <person name="Pai G."/>
            <person name="Aken S.V."/>
            <person name="Utterback T."/>
            <person name="Reidmuller S."/>
            <person name="Feldblyum T."/>
            <person name="Hsiao J."/>
            <person name="Zismann V."/>
            <person name="Iobst S."/>
            <person name="de Vazeille A.R."/>
            <person name="Buell C.R."/>
            <person name="Ying K."/>
            <person name="Li Y."/>
            <person name="Lu T."/>
            <person name="Huang Y."/>
            <person name="Zhao Q."/>
            <person name="Feng Q."/>
            <person name="Zhang L."/>
            <person name="Zhu J."/>
            <person name="Weng Q."/>
            <person name="Mu J."/>
            <person name="Lu Y."/>
            <person name="Fan D."/>
            <person name="Liu Y."/>
            <person name="Guan J."/>
            <person name="Zhang Y."/>
            <person name="Yu S."/>
            <person name="Liu X."/>
            <person name="Zhang Y."/>
            <person name="Hong G."/>
            <person name="Han B."/>
            <person name="Choisne N."/>
            <person name="Demange N."/>
            <person name="Orjeda G."/>
            <person name="Samain S."/>
            <person name="Cattolico L."/>
            <person name="Pelletier E."/>
            <person name="Couloux A."/>
            <person name="Segurens B."/>
            <person name="Wincker P."/>
            <person name="D'Hont A."/>
            <person name="Scarpelli C."/>
            <person name="Weissenbach J."/>
            <person name="Salanoubat M."/>
            <person name="Quetier F."/>
            <person name="Yu Y."/>
            <person name="Kim H.R."/>
            <person name="Rambo T."/>
            <person name="Currie J."/>
            <person name="Collura K."/>
            <person name="Luo M."/>
            <person name="Yang T."/>
            <person name="Ammiraju J.S.S."/>
            <person name="Engler F."/>
            <person name="Soderlund C."/>
            <person name="Wing R.A."/>
            <person name="Palmer L.E."/>
            <person name="de la Bastide M."/>
            <person name="Spiegel L."/>
            <person name="Nascimento L."/>
            <person name="Zutavern T."/>
            <person name="O'Shaughnessy A."/>
            <person name="Dike S."/>
            <person name="Dedhia N."/>
            <person name="Preston R."/>
            <person name="Balija V."/>
            <person name="McCombie W.R."/>
            <person name="Chow T."/>
            <person name="Chen H."/>
            <person name="Chung M."/>
            <person name="Chen C."/>
            <person name="Shaw J."/>
            <person name="Wu H."/>
            <person name="Hsiao K."/>
            <person name="Chao Y."/>
            <person name="Chu M."/>
            <person name="Cheng C."/>
            <person name="Hour A."/>
            <person name="Lee P."/>
            <person name="Lin S."/>
            <person name="Lin Y."/>
            <person name="Liou J."/>
            <person name="Liu S."/>
            <person name="Hsing Y."/>
            <person name="Raghuvanshi S."/>
            <person name="Mohanty A."/>
            <person name="Bharti A.K."/>
            <person name="Gaur A."/>
            <person name="Gupta V."/>
            <person name="Kumar D."/>
            <person name="Ravi V."/>
            <person name="Vij S."/>
            <person name="Kapur A."/>
            <person name="Khurana P."/>
            <person name="Khurana P."/>
            <person name="Khurana J.P."/>
            <person name="Tyagi A.K."/>
            <person name="Gaikwad K."/>
            <person name="Singh A."/>
            <person name="Dalal V."/>
            <person name="Srivastava S."/>
            <person name="Dixit A."/>
            <person name="Pal A.K."/>
            <person name="Ghazi I.A."/>
            <person name="Yadav M."/>
            <person name="Pandit A."/>
            <person name="Bhargava A."/>
            <person name="Sureshbabu K."/>
            <person name="Batra K."/>
            <person name="Sharma T.R."/>
            <person name="Mohapatra T."/>
            <person name="Singh N.K."/>
            <person name="Messing J."/>
            <person name="Nelson A.B."/>
            <person name="Fuks G."/>
            <person name="Kavchok S."/>
            <person name="Keizer G."/>
            <person name="Linton E."/>
            <person name="Llaca V."/>
            <person name="Song R."/>
            <person name="Tanyolac B."/>
            <person name="Young S."/>
            <person name="Ho-Il K."/>
            <person name="Hahn J.H."/>
            <person name="Sangsakoo G."/>
            <person name="Vanavichit A."/>
            <person name="de Mattos Luiz.A.T."/>
            <person name="Zimmer P.D."/>
            <person name="Malone G."/>
            <person name="Dellagostin O."/>
            <person name="de Oliveira A.C."/>
            <person name="Bevan M."/>
            <person name="Bancroft I."/>
            <person name="Minx P."/>
            <person name="Cordum H."/>
            <person name="Wilson R."/>
            <person name="Cheng Z."/>
            <person name="Jin W."/>
            <person name="Jiang J."/>
            <person name="Leong S.A."/>
            <person name="Iwama H."/>
            <person name="Gojobori T."/>
            <person name="Itoh T."/>
            <person name="Niimura Y."/>
            <person name="Fujii Y."/>
            <person name="Habara T."/>
            <person name="Sakai H."/>
            <person name="Sato Y."/>
            <person name="Wilson G."/>
            <person name="Kumar K."/>
            <person name="McCouch S."/>
            <person name="Juretic N."/>
            <person name="Hoen D."/>
            <person name="Wright S."/>
            <person name="Bruskiewich R."/>
            <person name="Bureau T."/>
            <person name="Miyao A."/>
            <person name="Hirochika H."/>
            <person name="Nishikawa T."/>
            <person name="Kadowaki K."/>
            <person name="Sugiura M."/>
            <person name="Burr B."/>
            <person name="Sasaki T."/>
        </authorList>
    </citation>
    <scope>NUCLEOTIDE SEQUENCE [LARGE SCALE GENOMIC DNA]</scope>
    <source>
        <strain evidence="2">cv. Nipponbare</strain>
    </source>
</reference>
<proteinExistence type="predicted"/>
<evidence type="ECO:0000313" key="1">
    <source>
        <dbReference type="EMBL" id="CAD40776.1"/>
    </source>
</evidence>
<dbReference type="EMBL" id="AL662997">
    <property type="protein sequence ID" value="CAD40776.1"/>
    <property type="molecule type" value="Genomic_DNA"/>
</dbReference>
<gene>
    <name evidence="1" type="primary">OSJNBb0039F02.7</name>
</gene>
<accession>Q7X627</accession>
<dbReference type="AlphaFoldDB" id="Q7X627"/>
<dbReference type="Proteomes" id="UP000000763">
    <property type="component" value="Chromosome 4"/>
</dbReference>
<evidence type="ECO:0000313" key="2">
    <source>
        <dbReference type="Proteomes" id="UP000000763"/>
    </source>
</evidence>
<sequence length="101" mass="11626">MDTQDLDKLEVICLMPCFKVTKCQCFRFEYKLEKRLKILFECTKLDGQLTGGIWKRSKSNLGIYKEMVLSLPASFVPEQAAIRNAEVSTLRSSGYLRNPDQ</sequence>
<organism evidence="1 2">
    <name type="scientific">Oryza sativa subsp. japonica</name>
    <name type="common">Rice</name>
    <dbReference type="NCBI Taxonomy" id="39947"/>
    <lineage>
        <taxon>Eukaryota</taxon>
        <taxon>Viridiplantae</taxon>
        <taxon>Streptophyta</taxon>
        <taxon>Embryophyta</taxon>
        <taxon>Tracheophyta</taxon>
        <taxon>Spermatophyta</taxon>
        <taxon>Magnoliopsida</taxon>
        <taxon>Liliopsida</taxon>
        <taxon>Poales</taxon>
        <taxon>Poaceae</taxon>
        <taxon>BOP clade</taxon>
        <taxon>Oryzoideae</taxon>
        <taxon>Oryzeae</taxon>
        <taxon>Oryzinae</taxon>
        <taxon>Oryza</taxon>
        <taxon>Oryza sativa</taxon>
    </lineage>
</organism>